<proteinExistence type="predicted"/>
<dbReference type="VEuPathDB" id="FungiDB:RhiirA1_406413"/>
<dbReference type="EMBL" id="LLXH01000004">
    <property type="protein sequence ID" value="PKC76293.1"/>
    <property type="molecule type" value="Genomic_DNA"/>
</dbReference>
<dbReference type="Proteomes" id="UP000232688">
    <property type="component" value="Unassembled WGS sequence"/>
</dbReference>
<accession>A0A2I1F7V6</accession>
<dbReference type="AlphaFoldDB" id="A0A2I1F7V6"/>
<reference evidence="1 2" key="2">
    <citation type="submission" date="2017-10" db="EMBL/GenBank/DDBJ databases">
        <title>Genome analyses suggest a sexual origin of heterokaryosis in a supposedly ancient asexual fungus.</title>
        <authorList>
            <person name="Corradi N."/>
            <person name="Sedzielewska K."/>
            <person name="Noel J."/>
            <person name="Charron P."/>
            <person name="Farinelli L."/>
            <person name="Marton T."/>
            <person name="Kruger M."/>
            <person name="Pelin A."/>
            <person name="Brachmann A."/>
            <person name="Corradi N."/>
        </authorList>
    </citation>
    <scope>NUCLEOTIDE SEQUENCE [LARGE SCALE GENOMIC DNA]</scope>
    <source>
        <strain evidence="1 2">A1</strain>
    </source>
</reference>
<sequence>MIPVYLQHFGSVPLLPTIPQILLLFLFFRGRICGYMLYEEVLPRTTNYARLLVHEEFSI</sequence>
<reference evidence="1 2" key="1">
    <citation type="submission" date="2017-10" db="EMBL/GenBank/DDBJ databases">
        <title>Extensive intraspecific genome diversity in a model arbuscular mycorrhizal fungus.</title>
        <authorList>
            <person name="Chen E.C.H."/>
            <person name="Morin E."/>
            <person name="Baudet D."/>
            <person name="Noel J."/>
            <person name="Ndikumana S."/>
            <person name="Charron P."/>
            <person name="St-Onge C."/>
            <person name="Giorgi J."/>
            <person name="Grigoriev I.V."/>
            <person name="Roux C."/>
            <person name="Martin F.M."/>
            <person name="Corradi N."/>
        </authorList>
    </citation>
    <scope>NUCLEOTIDE SEQUENCE [LARGE SCALE GENOMIC DNA]</scope>
    <source>
        <strain evidence="1 2">A1</strain>
    </source>
</reference>
<name>A0A2I1F7V6_9GLOM</name>
<gene>
    <name evidence="1" type="ORF">RhiirA1_406413</name>
</gene>
<evidence type="ECO:0000313" key="1">
    <source>
        <dbReference type="EMBL" id="PKC76293.1"/>
    </source>
</evidence>
<organism evidence="1 2">
    <name type="scientific">Rhizophagus irregularis</name>
    <dbReference type="NCBI Taxonomy" id="588596"/>
    <lineage>
        <taxon>Eukaryota</taxon>
        <taxon>Fungi</taxon>
        <taxon>Fungi incertae sedis</taxon>
        <taxon>Mucoromycota</taxon>
        <taxon>Glomeromycotina</taxon>
        <taxon>Glomeromycetes</taxon>
        <taxon>Glomerales</taxon>
        <taxon>Glomeraceae</taxon>
        <taxon>Rhizophagus</taxon>
    </lineage>
</organism>
<evidence type="ECO:0000313" key="2">
    <source>
        <dbReference type="Proteomes" id="UP000232688"/>
    </source>
</evidence>
<comment type="caution">
    <text evidence="1">The sequence shown here is derived from an EMBL/GenBank/DDBJ whole genome shotgun (WGS) entry which is preliminary data.</text>
</comment>
<protein>
    <submittedName>
        <fullName evidence="1">Uncharacterized protein</fullName>
    </submittedName>
</protein>